<comment type="caution">
    <text evidence="1">Lacks conserved residue(s) required for the propagation of feature annotation.</text>
</comment>
<dbReference type="Proteomes" id="UP000276506">
    <property type="component" value="Unassembled WGS sequence"/>
</dbReference>
<evidence type="ECO:0000313" key="3">
    <source>
        <dbReference type="EMBL" id="RRV05472.1"/>
    </source>
</evidence>
<name>A0A3R8W2I9_9GAMM</name>
<dbReference type="GO" id="GO:0000160">
    <property type="term" value="P:phosphorelay signal transduction system"/>
    <property type="evidence" value="ECO:0007669"/>
    <property type="project" value="InterPro"/>
</dbReference>
<accession>A0A3R8W2I9</accession>
<dbReference type="SUPFAM" id="SSF52172">
    <property type="entry name" value="CheY-like"/>
    <property type="match status" value="1"/>
</dbReference>
<evidence type="ECO:0000313" key="4">
    <source>
        <dbReference type="Proteomes" id="UP000276506"/>
    </source>
</evidence>
<proteinExistence type="predicted"/>
<protein>
    <recommendedName>
        <fullName evidence="2">Response regulatory domain-containing protein</fullName>
    </recommendedName>
</protein>
<dbReference type="InterPro" id="IPR001789">
    <property type="entry name" value="Sig_transdc_resp-reg_receiver"/>
</dbReference>
<dbReference type="EMBL" id="RHQL01000018">
    <property type="protein sequence ID" value="RRV05472.1"/>
    <property type="molecule type" value="Genomic_DNA"/>
</dbReference>
<dbReference type="PROSITE" id="PS50110">
    <property type="entry name" value="RESPONSE_REGULATORY"/>
    <property type="match status" value="1"/>
</dbReference>
<dbReference type="AlphaFoldDB" id="A0A3R8W2I9"/>
<comment type="caution">
    <text evidence="3">The sequence shown here is derived from an EMBL/GenBank/DDBJ whole genome shotgun (WGS) entry which is preliminary data.</text>
</comment>
<dbReference type="RefSeq" id="WP_041109781.1">
    <property type="nucleotide sequence ID" value="NZ_RHQL01000018.1"/>
</dbReference>
<reference evidence="3 4" key="1">
    <citation type="submission" date="2018-10" db="EMBL/GenBank/DDBJ databases">
        <title>Transmission dynamics of multidrug resistant bacteria on intensive care unit surfaces.</title>
        <authorList>
            <person name="D'Souza A.W."/>
            <person name="Potter R.F."/>
            <person name="Wallace M."/>
            <person name="Shupe A."/>
            <person name="Patel S."/>
            <person name="Sun S."/>
            <person name="Gul D."/>
            <person name="Kwon J.H."/>
            <person name="Andleeb S."/>
            <person name="Burnham C.-A.D."/>
            <person name="Dantas G."/>
        </authorList>
    </citation>
    <scope>NUCLEOTIDE SEQUENCE [LARGE SCALE GENOMIC DNA]</scope>
    <source>
        <strain evidence="3 4">PX_177</strain>
    </source>
</reference>
<feature type="domain" description="Response regulatory" evidence="2">
    <location>
        <begin position="3"/>
        <end position="113"/>
    </location>
</feature>
<dbReference type="InterPro" id="IPR011006">
    <property type="entry name" value="CheY-like_superfamily"/>
</dbReference>
<evidence type="ECO:0000256" key="1">
    <source>
        <dbReference type="PROSITE-ProRule" id="PRU00169"/>
    </source>
</evidence>
<organism evidence="3 4">
    <name type="scientific">Stutzerimonas xanthomarina</name>
    <dbReference type="NCBI Taxonomy" id="271420"/>
    <lineage>
        <taxon>Bacteria</taxon>
        <taxon>Pseudomonadati</taxon>
        <taxon>Pseudomonadota</taxon>
        <taxon>Gammaproteobacteria</taxon>
        <taxon>Pseudomonadales</taxon>
        <taxon>Pseudomonadaceae</taxon>
        <taxon>Stutzerimonas</taxon>
    </lineage>
</organism>
<dbReference type="Gene3D" id="3.40.50.2300">
    <property type="match status" value="1"/>
</dbReference>
<evidence type="ECO:0000259" key="2">
    <source>
        <dbReference type="PROSITE" id="PS50110"/>
    </source>
</evidence>
<sequence>MEKVLIVTDSAATAFRSMMALDDLFAEVQVCNSSETAARLVKDFMPDLIVAADQLAPRRTAAAVALAVDAGSVPVILLSAGLSSVQGMDPARSVRIEPPLTPIRVRQALEQFGLPISDAQASGGSAQ</sequence>
<gene>
    <name evidence="3" type="ORF">EGJ28_21275</name>
</gene>